<organism evidence="2 3">
    <name type="scientific">Caldinitratiruptor microaerophilus</name>
    <dbReference type="NCBI Taxonomy" id="671077"/>
    <lineage>
        <taxon>Bacteria</taxon>
        <taxon>Bacillati</taxon>
        <taxon>Bacillota</taxon>
        <taxon>Clostridia</taxon>
        <taxon>Eubacteriales</taxon>
        <taxon>Symbiobacteriaceae</taxon>
        <taxon>Caldinitratiruptor</taxon>
    </lineage>
</organism>
<protein>
    <recommendedName>
        <fullName evidence="1">B3/B4 tRNA-binding domain-containing protein</fullName>
    </recommendedName>
</protein>
<proteinExistence type="predicted"/>
<dbReference type="InterPro" id="IPR005146">
    <property type="entry name" value="B3/B4_tRNA-bd"/>
</dbReference>
<dbReference type="GO" id="GO:0004826">
    <property type="term" value="F:phenylalanine-tRNA ligase activity"/>
    <property type="evidence" value="ECO:0007669"/>
    <property type="project" value="InterPro"/>
</dbReference>
<feature type="domain" description="B3/B4 tRNA-binding" evidence="1">
    <location>
        <begin position="75"/>
        <end position="226"/>
    </location>
</feature>
<dbReference type="PANTHER" id="PTHR39209">
    <property type="match status" value="1"/>
</dbReference>
<sequence>MSGEHGGLPAQLPFDIRIGDDLSAVAPGVAIGALLFEGVQAGPAGPELTEALAREAAEAAARLGEGGVTALPGVAGWRRVLKALGTDPARYRPSSEALLRRAVQGKPLPAVNAVVDVNNLVSLRSGLPIGLYDADRLQGPVLTFGAGRPGEVYLALSGREIETAGKPVLRDGAGVCGGPLTDSERTKVTEGTRRALMLLYAPPGFPAADLEAAVDQAAALMVRHAGGRVAARRRV</sequence>
<keyword evidence="3" id="KW-1185">Reference proteome</keyword>
<accession>A0AA35G902</accession>
<dbReference type="GO" id="GO:0003723">
    <property type="term" value="F:RNA binding"/>
    <property type="evidence" value="ECO:0007669"/>
    <property type="project" value="InterPro"/>
</dbReference>
<dbReference type="SUPFAM" id="SSF56037">
    <property type="entry name" value="PheT/TilS domain"/>
    <property type="match status" value="1"/>
</dbReference>
<dbReference type="PANTHER" id="PTHR39209:SF2">
    <property type="entry name" value="CYTOPLASMIC PROTEIN"/>
    <property type="match status" value="1"/>
</dbReference>
<evidence type="ECO:0000313" key="2">
    <source>
        <dbReference type="EMBL" id="BDG61596.1"/>
    </source>
</evidence>
<dbReference type="AlphaFoldDB" id="A0AA35G902"/>
<dbReference type="EMBL" id="AP025628">
    <property type="protein sequence ID" value="BDG61596.1"/>
    <property type="molecule type" value="Genomic_DNA"/>
</dbReference>
<evidence type="ECO:0000313" key="3">
    <source>
        <dbReference type="Proteomes" id="UP001163687"/>
    </source>
</evidence>
<dbReference type="Gene3D" id="3.50.40.10">
    <property type="entry name" value="Phenylalanyl-trna Synthetase, Chain B, domain 3"/>
    <property type="match status" value="1"/>
</dbReference>
<dbReference type="Proteomes" id="UP001163687">
    <property type="component" value="Chromosome"/>
</dbReference>
<dbReference type="RefSeq" id="WP_264842231.1">
    <property type="nucleotide sequence ID" value="NZ_AP025628.1"/>
</dbReference>
<reference evidence="2" key="1">
    <citation type="submission" date="2022-03" db="EMBL/GenBank/DDBJ databases">
        <title>Complete genome sequence of Caldinitratiruptor microaerophilus.</title>
        <authorList>
            <person name="Mukaiyama R."/>
            <person name="Nishiyama T."/>
            <person name="Ueda K."/>
        </authorList>
    </citation>
    <scope>NUCLEOTIDE SEQUENCE</scope>
    <source>
        <strain evidence="2">JCM 16183</strain>
    </source>
</reference>
<gene>
    <name evidence="2" type="ORF">caldi_26860</name>
</gene>
<dbReference type="Pfam" id="PF03483">
    <property type="entry name" value="B3_4"/>
    <property type="match status" value="1"/>
</dbReference>
<name>A0AA35G902_9FIRM</name>
<evidence type="ECO:0000259" key="1">
    <source>
        <dbReference type="SMART" id="SM00873"/>
    </source>
</evidence>
<dbReference type="InterPro" id="IPR020825">
    <property type="entry name" value="Phe-tRNA_synthase-like_B3/B4"/>
</dbReference>
<dbReference type="KEGG" id="cmic:caldi_26860"/>
<dbReference type="SMART" id="SM00873">
    <property type="entry name" value="B3_4"/>
    <property type="match status" value="1"/>
</dbReference>